<accession>A0A0A9G039</accession>
<protein>
    <submittedName>
        <fullName evidence="1">Uncharacterized protein</fullName>
    </submittedName>
</protein>
<dbReference type="AlphaFoldDB" id="A0A0A9G039"/>
<sequence>MTLYFLILAEGQGGAEFPKISGILQCFELSQY</sequence>
<proteinExistence type="predicted"/>
<evidence type="ECO:0000313" key="1">
    <source>
        <dbReference type="EMBL" id="JAE16834.1"/>
    </source>
</evidence>
<organism evidence="1">
    <name type="scientific">Arundo donax</name>
    <name type="common">Giant reed</name>
    <name type="synonym">Donax arundinaceus</name>
    <dbReference type="NCBI Taxonomy" id="35708"/>
    <lineage>
        <taxon>Eukaryota</taxon>
        <taxon>Viridiplantae</taxon>
        <taxon>Streptophyta</taxon>
        <taxon>Embryophyta</taxon>
        <taxon>Tracheophyta</taxon>
        <taxon>Spermatophyta</taxon>
        <taxon>Magnoliopsida</taxon>
        <taxon>Liliopsida</taxon>
        <taxon>Poales</taxon>
        <taxon>Poaceae</taxon>
        <taxon>PACMAD clade</taxon>
        <taxon>Arundinoideae</taxon>
        <taxon>Arundineae</taxon>
        <taxon>Arundo</taxon>
    </lineage>
</organism>
<reference evidence="1" key="1">
    <citation type="submission" date="2014-09" db="EMBL/GenBank/DDBJ databases">
        <authorList>
            <person name="Magalhaes I.L.F."/>
            <person name="Oliveira U."/>
            <person name="Santos F.R."/>
            <person name="Vidigal T.H.D.A."/>
            <person name="Brescovit A.D."/>
            <person name="Santos A.J."/>
        </authorList>
    </citation>
    <scope>NUCLEOTIDE SEQUENCE</scope>
    <source>
        <tissue evidence="1">Shoot tissue taken approximately 20 cm above the soil surface</tissue>
    </source>
</reference>
<name>A0A0A9G039_ARUDO</name>
<reference evidence="1" key="2">
    <citation type="journal article" date="2015" name="Data Brief">
        <title>Shoot transcriptome of the giant reed, Arundo donax.</title>
        <authorList>
            <person name="Barrero R.A."/>
            <person name="Guerrero F.D."/>
            <person name="Moolhuijzen P."/>
            <person name="Goolsby J.A."/>
            <person name="Tidwell J."/>
            <person name="Bellgard S.E."/>
            <person name="Bellgard M.I."/>
        </authorList>
    </citation>
    <scope>NUCLEOTIDE SEQUENCE</scope>
    <source>
        <tissue evidence="1">Shoot tissue taken approximately 20 cm above the soil surface</tissue>
    </source>
</reference>
<dbReference type="EMBL" id="GBRH01181062">
    <property type="protein sequence ID" value="JAE16834.1"/>
    <property type="molecule type" value="Transcribed_RNA"/>
</dbReference>